<dbReference type="InterPro" id="IPR001128">
    <property type="entry name" value="Cyt_P450"/>
</dbReference>
<keyword evidence="2" id="KW-0408">Iron</keyword>
<evidence type="ECO:0000256" key="1">
    <source>
        <dbReference type="ARBA" id="ARBA00010617"/>
    </source>
</evidence>
<dbReference type="InterPro" id="IPR002397">
    <property type="entry name" value="Cyt_P450_B"/>
</dbReference>
<dbReference type="InterPro" id="IPR036396">
    <property type="entry name" value="Cyt_P450_sf"/>
</dbReference>
<evidence type="ECO:0000313" key="4">
    <source>
        <dbReference type="Proteomes" id="UP000251891"/>
    </source>
</evidence>
<dbReference type="OrthoDB" id="502624at2"/>
<dbReference type="Gene3D" id="1.10.630.10">
    <property type="entry name" value="Cytochrome P450"/>
    <property type="match status" value="1"/>
</dbReference>
<dbReference type="GO" id="GO:0016705">
    <property type="term" value="F:oxidoreductase activity, acting on paired donors, with incorporation or reduction of molecular oxygen"/>
    <property type="evidence" value="ECO:0007669"/>
    <property type="project" value="InterPro"/>
</dbReference>
<comment type="similarity">
    <text evidence="1 2">Belongs to the cytochrome P450 family.</text>
</comment>
<reference evidence="3 4" key="1">
    <citation type="submission" date="2018-06" db="EMBL/GenBank/DDBJ databases">
        <title>Actinomadura craniellae sp. nov. isolated from marine sponge Craniella sp.</title>
        <authorList>
            <person name="Li L."/>
            <person name="Xu Q.H."/>
            <person name="Lin H.W."/>
            <person name="Lu Y.H."/>
        </authorList>
    </citation>
    <scope>NUCLEOTIDE SEQUENCE [LARGE SCALE GENOMIC DNA]</scope>
    <source>
        <strain evidence="3 4">LHW63021</strain>
    </source>
</reference>
<keyword evidence="2" id="KW-0479">Metal-binding</keyword>
<dbReference type="PANTHER" id="PTHR46696">
    <property type="entry name" value="P450, PUTATIVE (EUROFUNG)-RELATED"/>
    <property type="match status" value="1"/>
</dbReference>
<comment type="caution">
    <text evidence="3">The sequence shown here is derived from an EMBL/GenBank/DDBJ whole genome shotgun (WGS) entry which is preliminary data.</text>
</comment>
<evidence type="ECO:0000313" key="3">
    <source>
        <dbReference type="EMBL" id="RAY15878.1"/>
    </source>
</evidence>
<dbReference type="AlphaFoldDB" id="A0A365HA48"/>
<name>A0A365HA48_9ACTN</name>
<evidence type="ECO:0000256" key="2">
    <source>
        <dbReference type="RuleBase" id="RU000461"/>
    </source>
</evidence>
<protein>
    <submittedName>
        <fullName evidence="3">Cytochrome P450</fullName>
    </submittedName>
</protein>
<dbReference type="GO" id="GO:0005506">
    <property type="term" value="F:iron ion binding"/>
    <property type="evidence" value="ECO:0007669"/>
    <property type="project" value="InterPro"/>
</dbReference>
<dbReference type="InterPro" id="IPR017972">
    <property type="entry name" value="Cyt_P450_CS"/>
</dbReference>
<keyword evidence="2" id="KW-0503">Monooxygenase</keyword>
<dbReference type="GO" id="GO:0004497">
    <property type="term" value="F:monooxygenase activity"/>
    <property type="evidence" value="ECO:0007669"/>
    <property type="project" value="UniProtKB-KW"/>
</dbReference>
<keyword evidence="2" id="KW-0349">Heme</keyword>
<keyword evidence="2" id="KW-0560">Oxidoreductase</keyword>
<gene>
    <name evidence="3" type="ORF">DPM19_08965</name>
</gene>
<dbReference type="PANTHER" id="PTHR46696:SF6">
    <property type="entry name" value="P450, PUTATIVE (EUROFUNG)-RELATED"/>
    <property type="match status" value="1"/>
</dbReference>
<organism evidence="3 4">
    <name type="scientific">Actinomadura craniellae</name>
    <dbReference type="NCBI Taxonomy" id="2231787"/>
    <lineage>
        <taxon>Bacteria</taxon>
        <taxon>Bacillati</taxon>
        <taxon>Actinomycetota</taxon>
        <taxon>Actinomycetes</taxon>
        <taxon>Streptosporangiales</taxon>
        <taxon>Thermomonosporaceae</taxon>
        <taxon>Actinomadura</taxon>
    </lineage>
</organism>
<dbReference type="PRINTS" id="PR00359">
    <property type="entry name" value="BP450"/>
</dbReference>
<dbReference type="PROSITE" id="PS00086">
    <property type="entry name" value="CYTOCHROME_P450"/>
    <property type="match status" value="1"/>
</dbReference>
<dbReference type="EMBL" id="QLYX01000003">
    <property type="protein sequence ID" value="RAY15878.1"/>
    <property type="molecule type" value="Genomic_DNA"/>
</dbReference>
<dbReference type="SUPFAM" id="SSF48264">
    <property type="entry name" value="Cytochrome P450"/>
    <property type="match status" value="1"/>
</dbReference>
<dbReference type="Proteomes" id="UP000251891">
    <property type="component" value="Unassembled WGS sequence"/>
</dbReference>
<accession>A0A365HA48</accession>
<keyword evidence="4" id="KW-1185">Reference proteome</keyword>
<dbReference type="Pfam" id="PF00067">
    <property type="entry name" value="p450"/>
    <property type="match status" value="1"/>
</dbReference>
<dbReference type="GO" id="GO:0020037">
    <property type="term" value="F:heme binding"/>
    <property type="evidence" value="ECO:0007669"/>
    <property type="project" value="InterPro"/>
</dbReference>
<sequence>MEFDPLSERALDDPHGLYTELRQGCPVAHSERWNGFWALFRYEDIREVLRDSRTFVTSVQNVVPKVAFTGRRPPLHLDPPEHTPYRRALNPLLTRARAAVLEPGTREHARSLLAGLTGRAGPADLSAEYAARIPIYTFARFLNVSDADMEAIKDAWLRYNRALQDADDEQVKAQSLVLYAIARDLVDARRRDPADPAVDPVTALLAARHKGEPLPAEMIVGTVRQVMVTGMVAPTVTLGSMVAHLAGDPELQDRLRAASDLVPRAVEEFLRLYSPYRGFARTAVRDVEIGGREIRAGEPIALVFTSANRDESVFTDPARFDLDRPPGRHLAFGQGPHMCAGVELARMELRVGLTELLAATRGFELAGTPEMTRWPEYGPVGLPVNLH</sequence>
<dbReference type="RefSeq" id="WP_111864670.1">
    <property type="nucleotide sequence ID" value="NZ_QLYX01000003.1"/>
</dbReference>
<proteinExistence type="inferred from homology"/>